<dbReference type="CDD" id="cd09729">
    <property type="entry name" value="Cse1_I-E"/>
    <property type="match status" value="1"/>
</dbReference>
<reference evidence="1" key="1">
    <citation type="submission" date="2023-07" db="EMBL/GenBank/DDBJ databases">
        <title>Sorghum-associated microbial communities from plants grown in Nebraska, USA.</title>
        <authorList>
            <person name="Schachtman D."/>
        </authorList>
    </citation>
    <scope>NUCLEOTIDE SEQUENCE</scope>
    <source>
        <strain evidence="1">BE330</strain>
    </source>
</reference>
<organism evidence="1 2">
    <name type="scientific">Deinococcus soli</name>
    <name type="common">ex Cha et al. 2016</name>
    <dbReference type="NCBI Taxonomy" id="1309411"/>
    <lineage>
        <taxon>Bacteria</taxon>
        <taxon>Thermotogati</taxon>
        <taxon>Deinococcota</taxon>
        <taxon>Deinococci</taxon>
        <taxon>Deinococcales</taxon>
        <taxon>Deinococcaceae</taxon>
        <taxon>Deinococcus</taxon>
    </lineage>
</organism>
<accession>A0AAE4BME9</accession>
<sequence length="542" mass="59795">MNDGTFNLLFEPWIPVTDLHGQHSDVSLLTLFTQAHLLRRIDTAHPFQDAALHRLCLSVITRAATPRGRRDLSRWFDSGLPSGVIGAYLLAHQDRFDLLHPDAPFMQVADLDTTGKTKGGGPRPYTVLGAEYAGNNTKVLFNHTNLQDPPPISLALAARMLITAQQFSLGAGNSPTGYTTHAPAATSAVTWTEGDTLAQTLALNLTPYTHEDTVPLDQPVWERPPLRVADVTARTTGTVTVTPERLPAGPADRYTWQSRAVRLLPQRTASGHWHVQFIHYGMGIKPLTAPGVWDPMVGLDQNLKPGKKDPEDVARRLRPERHLWRDLHALVALEQDLHRQPDVLSRATITLARLDLDHTHVTVNVVGQLSDRASTEAWRHERFSFPLACLDHPARRALLGTATRLAEQCGEILSHAQMETARTLAGIQATTSTIKAAGRPTESRVAAGLHRTMPGLSRYFDLTGQAFSDLLSRLDTLDVHAELPDWQRTLTDAARQAWTENDTFISTHRGALDGLMRGEALLNRRLRTFTRAALITVTDGAA</sequence>
<proteinExistence type="predicted"/>
<dbReference type="NCBIfam" id="TIGR02547">
    <property type="entry name" value="casA_cse1"/>
    <property type="match status" value="1"/>
</dbReference>
<dbReference type="AlphaFoldDB" id="A0AAE4BME9"/>
<dbReference type="Proteomes" id="UP001185331">
    <property type="component" value="Unassembled WGS sequence"/>
</dbReference>
<dbReference type="Gene3D" id="1.10.132.100">
    <property type="match status" value="1"/>
</dbReference>
<protein>
    <submittedName>
        <fullName evidence="1">CRISPR system Cascade subunit CasA</fullName>
    </submittedName>
</protein>
<gene>
    <name evidence="1" type="ORF">J2Y00_002587</name>
</gene>
<name>A0AAE4BME9_9DEIO</name>
<evidence type="ECO:0000313" key="1">
    <source>
        <dbReference type="EMBL" id="MDR6218990.1"/>
    </source>
</evidence>
<dbReference type="Pfam" id="PF09481">
    <property type="entry name" value="CRISPR_Cse1"/>
    <property type="match status" value="1"/>
</dbReference>
<evidence type="ECO:0000313" key="2">
    <source>
        <dbReference type="Proteomes" id="UP001185331"/>
    </source>
</evidence>
<dbReference type="RefSeq" id="WP_309853940.1">
    <property type="nucleotide sequence ID" value="NZ_JAVDQJ010000004.1"/>
</dbReference>
<dbReference type="InterPro" id="IPR013381">
    <property type="entry name" value="CRISPR-assoc_prot_Cse1"/>
</dbReference>
<dbReference type="EMBL" id="JAVDQK010000005">
    <property type="protein sequence ID" value="MDR6218990.1"/>
    <property type="molecule type" value="Genomic_DNA"/>
</dbReference>
<comment type="caution">
    <text evidence="1">The sequence shown here is derived from an EMBL/GenBank/DDBJ whole genome shotgun (WGS) entry which is preliminary data.</text>
</comment>